<accession>A0A6J7F1M2</accession>
<dbReference type="PANTHER" id="PTHR43085:SF49">
    <property type="entry name" value="5-DEHYDRO-2-DEOXYGLUCONOKINASE"/>
    <property type="match status" value="1"/>
</dbReference>
<dbReference type="Gene3D" id="3.40.1190.20">
    <property type="match status" value="1"/>
</dbReference>
<dbReference type="InterPro" id="IPR050306">
    <property type="entry name" value="PfkB_Carbo_kinase"/>
</dbReference>
<keyword evidence="5" id="KW-0067">ATP-binding</keyword>
<keyword evidence="2" id="KW-0808">Transferase</keyword>
<evidence type="ECO:0000256" key="4">
    <source>
        <dbReference type="ARBA" id="ARBA00022777"/>
    </source>
</evidence>
<dbReference type="GO" id="GO:0016301">
    <property type="term" value="F:kinase activity"/>
    <property type="evidence" value="ECO:0007669"/>
    <property type="project" value="UniProtKB-KW"/>
</dbReference>
<proteinExistence type="inferred from homology"/>
<evidence type="ECO:0000313" key="7">
    <source>
        <dbReference type="EMBL" id="CAB4887100.1"/>
    </source>
</evidence>
<gene>
    <name evidence="7" type="ORF">UFOPK3402_02019</name>
</gene>
<evidence type="ECO:0000256" key="1">
    <source>
        <dbReference type="ARBA" id="ARBA00010688"/>
    </source>
</evidence>
<evidence type="ECO:0000256" key="2">
    <source>
        <dbReference type="ARBA" id="ARBA00022679"/>
    </source>
</evidence>
<dbReference type="CDD" id="cd01166">
    <property type="entry name" value="KdgK"/>
    <property type="match status" value="1"/>
</dbReference>
<feature type="domain" description="Carbohydrate kinase PfkB" evidence="6">
    <location>
        <begin position="4"/>
        <end position="300"/>
    </location>
</feature>
<comment type="similarity">
    <text evidence="1">Belongs to the carbohydrate kinase PfkB family.</text>
</comment>
<sequence>MALDLLSVGRVSVDLYAQEPNHSFSEPQTFMKSVGGSPTNVAVAAARLGLHSGVATKVGGDLLAPFVLAKLAGFGVDTSYAGVDPQGLTPVVLASLDPPADPAIIFYRGAAAPDTTILATDVPEQVIRDCRVLWISSCALAVGTTADACFAWLDQRARAEHTIIDLDYRPTLWADPADARRAAQRAIDAGTVVVGNRDECEMAIGETDPDSAADELLSRGVRLAIVKMGAGGVLLATEHERLRVPPLSIDVVCGLGAGDAFGGALAYGLLEGLPLDRIGELANGAGAYVASRLMCADAMPDLASLTSFVLDHRKGSLA</sequence>
<dbReference type="SUPFAM" id="SSF53613">
    <property type="entry name" value="Ribokinase-like"/>
    <property type="match status" value="1"/>
</dbReference>
<dbReference type="InterPro" id="IPR029056">
    <property type="entry name" value="Ribokinase-like"/>
</dbReference>
<evidence type="ECO:0000256" key="3">
    <source>
        <dbReference type="ARBA" id="ARBA00022741"/>
    </source>
</evidence>
<dbReference type="InterPro" id="IPR023314">
    <property type="entry name" value="Myo_inos_IolC-like_sf"/>
</dbReference>
<evidence type="ECO:0000259" key="6">
    <source>
        <dbReference type="Pfam" id="PF00294"/>
    </source>
</evidence>
<dbReference type="EMBL" id="CAFBLS010000341">
    <property type="protein sequence ID" value="CAB4887100.1"/>
    <property type="molecule type" value="Genomic_DNA"/>
</dbReference>
<dbReference type="InterPro" id="IPR011611">
    <property type="entry name" value="PfkB_dom"/>
</dbReference>
<protein>
    <submittedName>
        <fullName evidence="7">Unannotated protein</fullName>
    </submittedName>
</protein>
<keyword evidence="3" id="KW-0547">Nucleotide-binding</keyword>
<evidence type="ECO:0000256" key="5">
    <source>
        <dbReference type="ARBA" id="ARBA00022840"/>
    </source>
</evidence>
<dbReference type="Pfam" id="PF00294">
    <property type="entry name" value="PfkB"/>
    <property type="match status" value="1"/>
</dbReference>
<reference evidence="7" key="1">
    <citation type="submission" date="2020-05" db="EMBL/GenBank/DDBJ databases">
        <authorList>
            <person name="Chiriac C."/>
            <person name="Salcher M."/>
            <person name="Ghai R."/>
            <person name="Kavagutti S V."/>
        </authorList>
    </citation>
    <scope>NUCLEOTIDE SEQUENCE</scope>
</reference>
<dbReference type="PANTHER" id="PTHR43085">
    <property type="entry name" value="HEXOKINASE FAMILY MEMBER"/>
    <property type="match status" value="1"/>
</dbReference>
<organism evidence="7">
    <name type="scientific">freshwater metagenome</name>
    <dbReference type="NCBI Taxonomy" id="449393"/>
    <lineage>
        <taxon>unclassified sequences</taxon>
        <taxon>metagenomes</taxon>
        <taxon>ecological metagenomes</taxon>
    </lineage>
</organism>
<dbReference type="GO" id="GO:0005524">
    <property type="term" value="F:ATP binding"/>
    <property type="evidence" value="ECO:0007669"/>
    <property type="project" value="UniProtKB-KW"/>
</dbReference>
<dbReference type="AlphaFoldDB" id="A0A6J7F1M2"/>
<dbReference type="Gene3D" id="2.20.150.10">
    <property type="entry name" value="putative 5-dehydro-2- deoxygluconokinase"/>
    <property type="match status" value="1"/>
</dbReference>
<name>A0A6J7F1M2_9ZZZZ</name>
<keyword evidence="4" id="KW-0418">Kinase</keyword>